<feature type="region of interest" description="Disordered" evidence="2">
    <location>
        <begin position="249"/>
        <end position="268"/>
    </location>
</feature>
<evidence type="ECO:0000313" key="3">
    <source>
        <dbReference type="EMBL" id="KAK5578862.1"/>
    </source>
</evidence>
<dbReference type="GO" id="GO:0006274">
    <property type="term" value="P:DNA replication termination"/>
    <property type="evidence" value="ECO:0007669"/>
    <property type="project" value="TreeGrafter"/>
</dbReference>
<evidence type="ECO:0000256" key="2">
    <source>
        <dbReference type="SAM" id="MobiDB-lite"/>
    </source>
</evidence>
<dbReference type="PANTHER" id="PTHR12775:SF0">
    <property type="entry name" value="REPLICATION TERMINATION FACTOR 2"/>
    <property type="match status" value="1"/>
</dbReference>
<gene>
    <name evidence="3" type="ORF">RB653_008537</name>
</gene>
<evidence type="ECO:0000313" key="4">
    <source>
        <dbReference type="Proteomes" id="UP001344447"/>
    </source>
</evidence>
<feature type="compositionally biased region" description="Basic and acidic residues" evidence="2">
    <location>
        <begin position="259"/>
        <end position="268"/>
    </location>
</feature>
<dbReference type="InterPro" id="IPR027799">
    <property type="entry name" value="Rtf2_RING-finger"/>
</dbReference>
<dbReference type="AlphaFoldDB" id="A0AAN7TZ84"/>
<dbReference type="InterPro" id="IPR006735">
    <property type="entry name" value="Rtf2"/>
</dbReference>
<dbReference type="PANTHER" id="PTHR12775">
    <property type="entry name" value="PROTEIN C20ORF43 HOMOLOG"/>
    <property type="match status" value="1"/>
</dbReference>
<comment type="caution">
    <text evidence="3">The sequence shown here is derived from an EMBL/GenBank/DDBJ whole genome shotgun (WGS) entry which is preliminary data.</text>
</comment>
<protein>
    <recommendedName>
        <fullName evidence="5">Replication termination factor 2</fullName>
    </recommendedName>
</protein>
<comment type="similarity">
    <text evidence="1">Belongs to the rtf2 family.</text>
</comment>
<dbReference type="Proteomes" id="UP001344447">
    <property type="component" value="Unassembled WGS sequence"/>
</dbReference>
<sequence length="268" mass="30357">MGLDGGTIPTRCELVKTKKKEVKVFDKDQVDYGKWFLCSLAQNTLSEPIVIDDLGNLFNKDNILEALLNGTLETSKNFSHIRSLRSIYTVNFSSNPAHEKDSSVSPWLCPITKLEVGSSSYKFKILKTCGHVFSEKSFKELLNDDNNNNTTTTKKEIDKSKNDQLSCFLCSKEYTTNDLITINPLNEELEQMKIVLQEKLANSKKKSNKKSDKKSDKKRSLESNLTSESSFTSNTLEKTNEEITKKMKSETFSSIFKSNNDDRNKAST</sequence>
<feature type="compositionally biased region" description="Basic and acidic residues" evidence="2">
    <location>
        <begin position="209"/>
        <end position="221"/>
    </location>
</feature>
<evidence type="ECO:0000256" key="1">
    <source>
        <dbReference type="ARBA" id="ARBA00009885"/>
    </source>
</evidence>
<reference evidence="3 4" key="1">
    <citation type="submission" date="2023-11" db="EMBL/GenBank/DDBJ databases">
        <title>Dfirmibasis_genome.</title>
        <authorList>
            <person name="Edelbroek B."/>
            <person name="Kjellin J."/>
            <person name="Jerlstrom-Hultqvist J."/>
            <person name="Soderbom F."/>
        </authorList>
    </citation>
    <scope>NUCLEOTIDE SEQUENCE [LARGE SCALE GENOMIC DNA]</scope>
    <source>
        <strain evidence="3 4">TNS-C-14</strain>
    </source>
</reference>
<evidence type="ECO:0008006" key="5">
    <source>
        <dbReference type="Google" id="ProtNLM"/>
    </source>
</evidence>
<feature type="compositionally biased region" description="Polar residues" evidence="2">
    <location>
        <begin position="222"/>
        <end position="237"/>
    </location>
</feature>
<keyword evidence="4" id="KW-1185">Reference proteome</keyword>
<dbReference type="GO" id="GO:0005634">
    <property type="term" value="C:nucleus"/>
    <property type="evidence" value="ECO:0007669"/>
    <property type="project" value="TreeGrafter"/>
</dbReference>
<dbReference type="EMBL" id="JAVFKY010000003">
    <property type="protein sequence ID" value="KAK5578862.1"/>
    <property type="molecule type" value="Genomic_DNA"/>
</dbReference>
<dbReference type="CDD" id="cd16653">
    <property type="entry name" value="RING-like_Rtf2"/>
    <property type="match status" value="1"/>
</dbReference>
<organism evidence="3 4">
    <name type="scientific">Dictyostelium firmibasis</name>
    <dbReference type="NCBI Taxonomy" id="79012"/>
    <lineage>
        <taxon>Eukaryota</taxon>
        <taxon>Amoebozoa</taxon>
        <taxon>Evosea</taxon>
        <taxon>Eumycetozoa</taxon>
        <taxon>Dictyostelia</taxon>
        <taxon>Dictyosteliales</taxon>
        <taxon>Dictyosteliaceae</taxon>
        <taxon>Dictyostelium</taxon>
    </lineage>
</organism>
<accession>A0AAN7TZ84</accession>
<dbReference type="Pfam" id="PF04641">
    <property type="entry name" value="Rtf2"/>
    <property type="match status" value="1"/>
</dbReference>
<name>A0AAN7TZ84_9MYCE</name>
<feature type="region of interest" description="Disordered" evidence="2">
    <location>
        <begin position="201"/>
        <end position="244"/>
    </location>
</feature>
<proteinExistence type="inferred from homology"/>